<evidence type="ECO:0000256" key="4">
    <source>
        <dbReference type="ARBA" id="ARBA00022741"/>
    </source>
</evidence>
<keyword evidence="8" id="KW-0226">DNA condensation</keyword>
<keyword evidence="10" id="KW-0131">Cell cycle</keyword>
<dbReference type="SMART" id="SM00968">
    <property type="entry name" value="SMC_hinge"/>
    <property type="match status" value="1"/>
</dbReference>
<dbReference type="GO" id="GO:0016887">
    <property type="term" value="F:ATP hydrolysis activity"/>
    <property type="evidence" value="ECO:0007669"/>
    <property type="project" value="InterPro"/>
</dbReference>
<dbReference type="Gene3D" id="3.30.70.1620">
    <property type="match status" value="1"/>
</dbReference>
<sequence>MYIKSLVIDGFKSYCQRTEIDGFDPQFNAITGLNGSGKSNILDAICFLLGITNLSHVRAANLHELVYKCGQAGINKATVSAVFDNVDKSQSPYGYEQFDELTITKQIVVGGRNKYLINGTNATTTRVHDLFHSVQLNVNNPHFLIMQGRITKILNMKPPEILSLLEEAASTKLYENKKEAALKTIEKKDSKLREIDRILTEDINPTIKKLREERSSYLEYQKVVREINHLEKFIVAYDYTCLEEAKKRTKGDLIVLERSLNEQKMHMEGLRKSKEIMESRIAELCKQRDEHQGATLEELESTMSACQKTEAVAKGASQRASESLRAAKQRVKSMEAQCIELDEQLSSKHKAAEAAAGIEYQSVLAQSEEAKVKFEAAQKRLQAVKSGLSSGENGVAASLAEQVRVANGEKCSAQTELSQLKMRQKHLQNELAKQEAIVTKTFGHGSINGESKEEIKQKELTVHIDELTKKLTRAEADDRAVGSESVLSEQQLGLVKEARELRHQASTLSSQFPQLVFDYTDPEPNFDRRRVLGPVAKLFRVKDLKYAVALEVIAGNKLHNIVVDTEVTGKILLERGQIRRRVTMLPLTQIRGNPISDGVIKNAQSLVGASNVVTALSLIEYDNVLKSVMEYVFGSVLICPDMEVAKRIAFHPGIEKKTVTLEGDVFDPQGTLSGGSRGTASESLLSRIFKWRDLEDAAQKAEENVTRGEANVKAAQVRSQNISHLREALDNARHQLGLLETQMRQTDKHRLRADLAATKDELKQVEESLRNAEQRLTQASLKAKLAHEKATNAVAERKKEQLEAEKALSEAKDQVESTISALREKNSLKETLRLEAEELAKELNTLKLSLEEAIQGVEDAQAEEERCIDASRLAKEALTKAREAVIKQRGLIDETIRALAAAEKEAGQLVQSLNQTNSQVDKLSHQIEMQTKESEEADSKMERLLETNPWIHEEKQLFGIENGVYCFTSRDPIETRRRVHSLKERRDRLSRTVNMRAMNMLGNAEKQYSELIRRQEIVLADKHKIQTVIDDLDKRKEEVLLSAHNKVNEEFCNIFGTLLPGSKARLSPPEGMSVLDGLEIKVAFGDVWKESLGELSGGQRSLAALSLILALLLFKPAPLYILDEVDAALDLSHTQNIGQLIKNHFKHSQFIVVSLKDGMFNNANVLFKTKFVDGVSTVSRHVPLRVRDENKQPHTDRQRKRLANDNLGKH</sequence>
<dbReference type="Gene3D" id="1.20.1060.20">
    <property type="match status" value="1"/>
</dbReference>
<dbReference type="AlphaFoldDB" id="A0AA85F474"/>
<dbReference type="InterPro" id="IPR036277">
    <property type="entry name" value="SMC_hinge_sf"/>
</dbReference>
<comment type="similarity">
    <text evidence="2">Belongs to the SMC family. SMC2 subfamily.</text>
</comment>
<evidence type="ECO:0000256" key="6">
    <source>
        <dbReference type="ARBA" id="ARBA00022840"/>
    </source>
</evidence>
<reference evidence="16" key="2">
    <citation type="submission" date="2023-11" db="UniProtKB">
        <authorList>
            <consortium name="WormBaseParasite"/>
        </authorList>
    </citation>
    <scope>IDENTIFICATION</scope>
</reference>
<keyword evidence="3" id="KW-0132">Cell division</keyword>
<keyword evidence="7 12" id="KW-0175">Coiled coil</keyword>
<dbReference type="InterPro" id="IPR027120">
    <property type="entry name" value="Smc2_ABC"/>
</dbReference>
<keyword evidence="6" id="KW-0067">ATP-binding</keyword>
<evidence type="ECO:0000256" key="7">
    <source>
        <dbReference type="ARBA" id="ARBA00023054"/>
    </source>
</evidence>
<evidence type="ECO:0000313" key="16">
    <source>
        <dbReference type="WBParaSite" id="SRDH1_3560.2"/>
    </source>
</evidence>
<keyword evidence="9 11" id="KW-0539">Nucleus</keyword>
<dbReference type="InterPro" id="IPR027417">
    <property type="entry name" value="P-loop_NTPase"/>
</dbReference>
<feature type="region of interest" description="Disordered" evidence="13">
    <location>
        <begin position="1190"/>
        <end position="1210"/>
    </location>
</feature>
<evidence type="ECO:0000313" key="15">
    <source>
        <dbReference type="Proteomes" id="UP000050792"/>
    </source>
</evidence>
<evidence type="ECO:0000256" key="12">
    <source>
        <dbReference type="SAM" id="Coils"/>
    </source>
</evidence>
<evidence type="ECO:0000256" key="10">
    <source>
        <dbReference type="ARBA" id="ARBA00023306"/>
    </source>
</evidence>
<organism evidence="15 16">
    <name type="scientific">Schistosoma rodhaini</name>
    <dbReference type="NCBI Taxonomy" id="6188"/>
    <lineage>
        <taxon>Eukaryota</taxon>
        <taxon>Metazoa</taxon>
        <taxon>Spiralia</taxon>
        <taxon>Lophotrochozoa</taxon>
        <taxon>Platyhelminthes</taxon>
        <taxon>Trematoda</taxon>
        <taxon>Digenea</taxon>
        <taxon>Strigeidida</taxon>
        <taxon>Schistosomatoidea</taxon>
        <taxon>Schistosomatidae</taxon>
        <taxon>Schistosoma</taxon>
    </lineage>
</organism>
<protein>
    <recommendedName>
        <fullName evidence="11">Structural maintenance of chromosomes protein</fullName>
    </recommendedName>
</protein>
<evidence type="ECO:0000256" key="3">
    <source>
        <dbReference type="ARBA" id="ARBA00022618"/>
    </source>
</evidence>
<dbReference type="SUPFAM" id="SSF75553">
    <property type="entry name" value="Smc hinge domain"/>
    <property type="match status" value="1"/>
</dbReference>
<dbReference type="GO" id="GO:0005634">
    <property type="term" value="C:nucleus"/>
    <property type="evidence" value="ECO:0007669"/>
    <property type="project" value="UniProtKB-SubCell"/>
</dbReference>
<feature type="domain" description="SMC hinge" evidence="14">
    <location>
        <begin position="529"/>
        <end position="649"/>
    </location>
</feature>
<dbReference type="CDD" id="cd03273">
    <property type="entry name" value="ABC_SMC2_euk"/>
    <property type="match status" value="1"/>
</dbReference>
<evidence type="ECO:0000256" key="8">
    <source>
        <dbReference type="ARBA" id="ARBA00023067"/>
    </source>
</evidence>
<dbReference type="InterPro" id="IPR024704">
    <property type="entry name" value="SMC"/>
</dbReference>
<dbReference type="Pfam" id="PF02463">
    <property type="entry name" value="SMC_N"/>
    <property type="match status" value="1"/>
</dbReference>
<evidence type="ECO:0000259" key="14">
    <source>
        <dbReference type="SMART" id="SM00968"/>
    </source>
</evidence>
<dbReference type="WBParaSite" id="SRDH1_3560.2">
    <property type="protein sequence ID" value="SRDH1_3560.2"/>
    <property type="gene ID" value="SRDH1_3560"/>
</dbReference>
<keyword evidence="4" id="KW-0547">Nucleotide-binding</keyword>
<dbReference type="GO" id="GO:0051301">
    <property type="term" value="P:cell division"/>
    <property type="evidence" value="ECO:0007669"/>
    <property type="project" value="UniProtKB-KW"/>
</dbReference>
<dbReference type="Pfam" id="PF06470">
    <property type="entry name" value="SMC_hinge"/>
    <property type="match status" value="1"/>
</dbReference>
<dbReference type="Proteomes" id="UP000050792">
    <property type="component" value="Unassembled WGS sequence"/>
</dbReference>
<dbReference type="Gene3D" id="3.40.50.300">
    <property type="entry name" value="P-loop containing nucleotide triphosphate hydrolases"/>
    <property type="match status" value="2"/>
</dbReference>
<keyword evidence="15" id="KW-1185">Reference proteome</keyword>
<feature type="coiled-coil region" evidence="12">
    <location>
        <begin position="417"/>
        <end position="477"/>
    </location>
</feature>
<reference evidence="15" key="1">
    <citation type="submission" date="2022-06" db="EMBL/GenBank/DDBJ databases">
        <authorList>
            <person name="Berger JAMES D."/>
            <person name="Berger JAMES D."/>
        </authorList>
    </citation>
    <scope>NUCLEOTIDE SEQUENCE [LARGE SCALE GENOMIC DNA]</scope>
</reference>
<feature type="coiled-coil region" evidence="12">
    <location>
        <begin position="899"/>
        <end position="947"/>
    </location>
</feature>
<comment type="subcellular location">
    <subcellularLocation>
        <location evidence="1 11">Nucleus</location>
    </subcellularLocation>
</comment>
<dbReference type="InterPro" id="IPR003395">
    <property type="entry name" value="RecF/RecN/SMC_N"/>
</dbReference>
<dbReference type="SUPFAM" id="SSF52540">
    <property type="entry name" value="P-loop containing nucleoside triphosphate hydrolases"/>
    <property type="match status" value="1"/>
</dbReference>
<proteinExistence type="inferred from homology"/>
<feature type="coiled-coil region" evidence="12">
    <location>
        <begin position="317"/>
        <end position="344"/>
    </location>
</feature>
<evidence type="ECO:0000256" key="13">
    <source>
        <dbReference type="SAM" id="MobiDB-lite"/>
    </source>
</evidence>
<dbReference type="GO" id="GO:0030261">
    <property type="term" value="P:chromosome condensation"/>
    <property type="evidence" value="ECO:0007669"/>
    <property type="project" value="UniProtKB-KW"/>
</dbReference>
<dbReference type="GO" id="GO:0005694">
    <property type="term" value="C:chromosome"/>
    <property type="evidence" value="ECO:0007669"/>
    <property type="project" value="InterPro"/>
</dbReference>
<evidence type="ECO:0000256" key="2">
    <source>
        <dbReference type="ARBA" id="ARBA00005231"/>
    </source>
</evidence>
<dbReference type="PIRSF" id="PIRSF005719">
    <property type="entry name" value="SMC"/>
    <property type="match status" value="1"/>
</dbReference>
<evidence type="ECO:0000256" key="11">
    <source>
        <dbReference type="PIRNR" id="PIRNR005719"/>
    </source>
</evidence>
<accession>A0AA85F474</accession>
<evidence type="ECO:0000256" key="9">
    <source>
        <dbReference type="ARBA" id="ARBA00023242"/>
    </source>
</evidence>
<evidence type="ECO:0000256" key="1">
    <source>
        <dbReference type="ARBA" id="ARBA00004123"/>
    </source>
</evidence>
<dbReference type="GO" id="GO:0005524">
    <property type="term" value="F:ATP binding"/>
    <property type="evidence" value="ECO:0007669"/>
    <property type="project" value="UniProtKB-KW"/>
</dbReference>
<dbReference type="InterPro" id="IPR010935">
    <property type="entry name" value="SMC_hinge"/>
</dbReference>
<dbReference type="PANTHER" id="PTHR43977">
    <property type="entry name" value="STRUCTURAL MAINTENANCE OF CHROMOSOMES PROTEIN 3"/>
    <property type="match status" value="1"/>
</dbReference>
<dbReference type="FunFam" id="3.40.50.300:FF:000385">
    <property type="entry name" value="Structural maintenance of chromosomes 2"/>
    <property type="match status" value="1"/>
</dbReference>
<evidence type="ECO:0000256" key="5">
    <source>
        <dbReference type="ARBA" id="ARBA00022776"/>
    </source>
</evidence>
<keyword evidence="5" id="KW-0498">Mitosis</keyword>
<name>A0AA85F474_9TREM</name>
<feature type="coiled-coil region" evidence="12">
    <location>
        <begin position="691"/>
        <end position="863"/>
    </location>
</feature>